<organism evidence="2 3">
    <name type="scientific">Kribbella antiqua</name>
    <dbReference type="NCBI Taxonomy" id="2512217"/>
    <lineage>
        <taxon>Bacteria</taxon>
        <taxon>Bacillati</taxon>
        <taxon>Actinomycetota</taxon>
        <taxon>Actinomycetes</taxon>
        <taxon>Propionibacteriales</taxon>
        <taxon>Kribbellaceae</taxon>
        <taxon>Kribbella</taxon>
    </lineage>
</organism>
<keyword evidence="2" id="KW-0378">Hydrolase</keyword>
<dbReference type="Gene3D" id="3.90.1570.10">
    <property type="entry name" value="tt1808, chain A"/>
    <property type="match status" value="1"/>
</dbReference>
<accession>A0A4R2IW20</accession>
<sequence>MAATAPEHPFDPLIDLDGLWTVELAHRYLPIDGMPPTRYEAAAGRLRMSPREGSANSWATATLIAVLHPHAHAAGHAVYSALNVRTGLSGWIEPDLVILHRHVRQQTWIEAEQVLCPIGISSPSSYHRDRIDKPEICAGVGIPYYMHVEIRTDDVLIELLRLAEGKYVRHAHALAGQTLETTEPFAFSFDPAELLEPR</sequence>
<dbReference type="RefSeq" id="WP_132144957.1">
    <property type="nucleotide sequence ID" value="NZ_SLWR01000002.1"/>
</dbReference>
<dbReference type="InterPro" id="IPR012296">
    <property type="entry name" value="Nuclease_put_TT1808"/>
</dbReference>
<dbReference type="OrthoDB" id="9799703at2"/>
<dbReference type="SUPFAM" id="SSF52980">
    <property type="entry name" value="Restriction endonuclease-like"/>
    <property type="match status" value="1"/>
</dbReference>
<keyword evidence="2" id="KW-0540">Nuclease</keyword>
<evidence type="ECO:0000313" key="3">
    <source>
        <dbReference type="Proteomes" id="UP000295573"/>
    </source>
</evidence>
<dbReference type="InterPro" id="IPR011335">
    <property type="entry name" value="Restrct_endonuc-II-like"/>
</dbReference>
<dbReference type="CDD" id="cd06260">
    <property type="entry name" value="DUF820-like"/>
    <property type="match status" value="1"/>
</dbReference>
<protein>
    <submittedName>
        <fullName evidence="2">Putative restriction endonuclease</fullName>
    </submittedName>
</protein>
<evidence type="ECO:0000313" key="2">
    <source>
        <dbReference type="EMBL" id="TCO49971.1"/>
    </source>
</evidence>
<gene>
    <name evidence="2" type="ORF">EV646_10242</name>
</gene>
<proteinExistence type="predicted"/>
<dbReference type="Proteomes" id="UP000295573">
    <property type="component" value="Unassembled WGS sequence"/>
</dbReference>
<evidence type="ECO:0000259" key="1">
    <source>
        <dbReference type="Pfam" id="PF05685"/>
    </source>
</evidence>
<feature type="domain" description="Putative restriction endonuclease" evidence="1">
    <location>
        <begin position="35"/>
        <end position="187"/>
    </location>
</feature>
<dbReference type="GO" id="GO:0004519">
    <property type="term" value="F:endonuclease activity"/>
    <property type="evidence" value="ECO:0007669"/>
    <property type="project" value="UniProtKB-KW"/>
</dbReference>
<keyword evidence="3" id="KW-1185">Reference proteome</keyword>
<dbReference type="EMBL" id="SLWR01000002">
    <property type="protein sequence ID" value="TCO49971.1"/>
    <property type="molecule type" value="Genomic_DNA"/>
</dbReference>
<dbReference type="Pfam" id="PF05685">
    <property type="entry name" value="Uma2"/>
    <property type="match status" value="1"/>
</dbReference>
<reference evidence="2 3" key="1">
    <citation type="journal article" date="2015" name="Stand. Genomic Sci.">
        <title>Genomic Encyclopedia of Bacterial and Archaeal Type Strains, Phase III: the genomes of soil and plant-associated and newly described type strains.</title>
        <authorList>
            <person name="Whitman W.B."/>
            <person name="Woyke T."/>
            <person name="Klenk H.P."/>
            <person name="Zhou Y."/>
            <person name="Lilburn T.G."/>
            <person name="Beck B.J."/>
            <person name="De Vos P."/>
            <person name="Vandamme P."/>
            <person name="Eisen J.A."/>
            <person name="Garrity G."/>
            <person name="Hugenholtz P."/>
            <person name="Kyrpides N.C."/>
        </authorList>
    </citation>
    <scope>NUCLEOTIDE SEQUENCE [LARGE SCALE GENOMIC DNA]</scope>
    <source>
        <strain evidence="2 3">VKM Ac-2541</strain>
    </source>
</reference>
<dbReference type="InterPro" id="IPR008538">
    <property type="entry name" value="Uma2"/>
</dbReference>
<dbReference type="AlphaFoldDB" id="A0A4R2IW20"/>
<comment type="caution">
    <text evidence="2">The sequence shown here is derived from an EMBL/GenBank/DDBJ whole genome shotgun (WGS) entry which is preliminary data.</text>
</comment>
<keyword evidence="2" id="KW-0255">Endonuclease</keyword>
<name>A0A4R2IW20_9ACTN</name>